<protein>
    <recommendedName>
        <fullName evidence="3">GGDEF domain-containing protein</fullName>
    </recommendedName>
</protein>
<dbReference type="Proteomes" id="UP000553343">
    <property type="component" value="Unassembled WGS sequence"/>
</dbReference>
<evidence type="ECO:0000313" key="2">
    <source>
        <dbReference type="Proteomes" id="UP000553343"/>
    </source>
</evidence>
<dbReference type="Gene3D" id="3.30.70.270">
    <property type="match status" value="1"/>
</dbReference>
<organism evidence="1 2">
    <name type="scientific">Desulfobacter latus</name>
    <dbReference type="NCBI Taxonomy" id="2292"/>
    <lineage>
        <taxon>Bacteria</taxon>
        <taxon>Pseudomonadati</taxon>
        <taxon>Thermodesulfobacteriota</taxon>
        <taxon>Desulfobacteria</taxon>
        <taxon>Desulfobacterales</taxon>
        <taxon>Desulfobacteraceae</taxon>
        <taxon>Desulfobacter</taxon>
    </lineage>
</organism>
<dbReference type="RefSeq" id="WP_178366159.1">
    <property type="nucleotide sequence ID" value="NZ_JACADJ010000016.1"/>
</dbReference>
<proteinExistence type="predicted"/>
<gene>
    <name evidence="1" type="ORF">HXW94_06835</name>
</gene>
<dbReference type="EMBL" id="JACADJ010000016">
    <property type="protein sequence ID" value="NWH04704.1"/>
    <property type="molecule type" value="Genomic_DNA"/>
</dbReference>
<dbReference type="AlphaFoldDB" id="A0A850STK8"/>
<comment type="caution">
    <text evidence="1">The sequence shown here is derived from an EMBL/GenBank/DDBJ whole genome shotgun (WGS) entry which is preliminary data.</text>
</comment>
<keyword evidence="2" id="KW-1185">Reference proteome</keyword>
<dbReference type="InterPro" id="IPR043128">
    <property type="entry name" value="Rev_trsase/Diguanyl_cyclase"/>
</dbReference>
<name>A0A850STK8_9BACT</name>
<sequence length="229" mass="26243">MKTFQRYGFCLFSFAGYLVLKPLLGYEVFGESLPLTGTEILSLVFTCQLSQKISANFNEFEETIENLTFQQIGMSPKLYDSEDTEDMYREVKRCRRFQHPLSLIKVRPKVDPGQYQPTELLKEMQRAFVDRYAQAKVAKLFSDELRDTDLIVIKNNELIVLLPETSEKDAYAVLDSLTKKAHVNLKINLDFGLSSFPDHSVTLNGLLDLASADLEKKMPETNSELFFQS</sequence>
<accession>A0A850STK8</accession>
<reference evidence="1 2" key="1">
    <citation type="submission" date="2020-06" db="EMBL/GenBank/DDBJ databases">
        <title>High-quality draft genome of sulfate reducer Desulfobacter latus type strain AcrS2 isolated from marine sediment.</title>
        <authorList>
            <person name="Hoppe M."/>
            <person name="Larsen C.K."/>
            <person name="Marshall I.P.G."/>
            <person name="Schramm A."/>
            <person name="Marietou A.G."/>
        </authorList>
    </citation>
    <scope>NUCLEOTIDE SEQUENCE [LARGE SCALE GENOMIC DNA]</scope>
    <source>
        <strain evidence="1 2">AcRS2</strain>
    </source>
</reference>
<evidence type="ECO:0000313" key="1">
    <source>
        <dbReference type="EMBL" id="NWH04704.1"/>
    </source>
</evidence>
<evidence type="ECO:0008006" key="3">
    <source>
        <dbReference type="Google" id="ProtNLM"/>
    </source>
</evidence>